<dbReference type="SUPFAM" id="SSF82689">
    <property type="entry name" value="Mechanosensitive channel protein MscS (YggB), C-terminal domain"/>
    <property type="match status" value="1"/>
</dbReference>
<comment type="similarity">
    <text evidence="2">Belongs to the MscS (TC 1.A.23) family.</text>
</comment>
<evidence type="ECO:0000256" key="1">
    <source>
        <dbReference type="ARBA" id="ARBA00004651"/>
    </source>
</evidence>
<feature type="transmembrane region" description="Helical" evidence="8">
    <location>
        <begin position="1025"/>
        <end position="1046"/>
    </location>
</feature>
<dbReference type="InterPro" id="IPR025692">
    <property type="entry name" value="MscS_IM_dom1"/>
</dbReference>
<feature type="compositionally biased region" description="Basic residues" evidence="7">
    <location>
        <begin position="1247"/>
        <end position="1261"/>
    </location>
</feature>
<feature type="transmembrane region" description="Helical" evidence="8">
    <location>
        <begin position="1052"/>
        <end position="1068"/>
    </location>
</feature>
<evidence type="ECO:0000256" key="6">
    <source>
        <dbReference type="ARBA" id="ARBA00023136"/>
    </source>
</evidence>
<feature type="transmembrane region" description="Helical" evidence="8">
    <location>
        <begin position="847"/>
        <end position="868"/>
    </location>
</feature>
<dbReference type="InterPro" id="IPR052702">
    <property type="entry name" value="MscS-like_channel"/>
</dbReference>
<feature type="transmembrane region" description="Helical" evidence="8">
    <location>
        <begin position="819"/>
        <end position="841"/>
    </location>
</feature>
<sequence length="1261" mass="138945">METTCAFKANGEPPWQSRFSVSLIFLSTDRAKDGRTSIGSIQGIVNGNFLLRTHQSRHLPGLTVVLWTQKSPDPFSTNLRRRAAARRILKTARRDENALNCSVLKRRMTICDASFLRETVSFLPVKHDRCGSETNFLRISKDDRLRGGMISSRFLFSQPFSESANAALFAGGRSRSSIPNSSIMMFGTRFVIFKLLVATMLLIAFSGNQSAAQNIHYPHSYPSSHSYPTASYPASSYPASSYPVTYPSGSYPAPSQSVDNQNSRVVSPNNASSPRPRVSENAFETTTPQPRSRGTDLNNQRDAVTRLASTESQTPGIQTSVPQTSRFQTSGGQSLGASSSGGFNSESPRPADAARSTGWREIEPVSLYAPSQIQAAGDIAAQFRRMAQSLPDVAAKIAVENANFVDQWTQLAQAYQSLSDRVSTLDSKLNTTTRDYQDVRTKLDHYGLTPTVGLLLRHKKEQLDTWQVSDSVTLFVTAELGRSRQQQLELEMVQYDGSDVETQTDAVLAEAGFDPSSVQSVVVASQIRNLLQQRQQWLSVLAQGYQDYQRKLGELDSTTTESVTLMNQYRKLIDRHVTWIRSDDPISLDDVRNLGDGLAALFDFRRSSELGETIGKKWQSNPVGGIGLLAWIIAISVARWRTKSWMIDIGSRKRMRDSTQDARKLATGVLTTLVAVAYPALLYVVARWLGSGVVSELTLHTSSGLYAASLVALLVEVPRQLLRSYGYIDKYVGIELPNRERATAYLVLIGFGLVLAAYVVTLVSLLDHGMWRDSVARFGFIAAMLVVAWTAHLSLRPTGGFLEPFIATFGGSVIHRVRFVIYLAGIGFPLAMIVLSSLGYGYTANEFVRRAIITLVSVMIAATLWSAVKIASAHVWQMLTGTTSAKSYDEYGRVPAADSSGPQVSGVLGEHFLELKHHLAFLCQCALVVGAIVCFGWLWIDLFPNVRMGNPVVWTVQDTVTVSSLDAAGQTVTNSVVERTPITALHLLLAAATLFVAFQLAKLLPALFDALVLQRVSFDEGMEHFTLVLGRCLLFGVGVLVASQWVGVRWHTIQWLAVGLTIGLGFGLQDMVRNLFGGLIVLFEKPARLGDLVTVGRVTGRVAAQKFRTTVLSDDEGREVIIPNKNFVSEDVVNWMGAGRLNVIPIEVAVNRDERPADICRTLQELVIDQPDVLLTPAPQATLVCVGKTSQRIEVRAWIEEGQDPSRFRDSLLKIVKQFLREKNLLVATQPTQPAMREASEEEMLSGHHRSRVSRTRKRSA</sequence>
<keyword evidence="3" id="KW-1003">Cell membrane</keyword>
<evidence type="ECO:0000313" key="13">
    <source>
        <dbReference type="Proteomes" id="UP001416858"/>
    </source>
</evidence>
<dbReference type="PANTHER" id="PTHR30347:SF1">
    <property type="entry name" value="MECHANOSENSITIVE CHANNEL MSCK"/>
    <property type="match status" value="1"/>
</dbReference>
<evidence type="ECO:0000313" key="12">
    <source>
        <dbReference type="EMBL" id="GAA5507735.1"/>
    </source>
</evidence>
<evidence type="ECO:0000259" key="11">
    <source>
        <dbReference type="Pfam" id="PF21082"/>
    </source>
</evidence>
<dbReference type="InterPro" id="IPR010920">
    <property type="entry name" value="LSM_dom_sf"/>
</dbReference>
<evidence type="ECO:0000256" key="7">
    <source>
        <dbReference type="SAM" id="MobiDB-lite"/>
    </source>
</evidence>
<evidence type="ECO:0000256" key="5">
    <source>
        <dbReference type="ARBA" id="ARBA00022989"/>
    </source>
</evidence>
<feature type="transmembrane region" description="Helical" evidence="8">
    <location>
        <begin position="662"/>
        <end position="685"/>
    </location>
</feature>
<dbReference type="PANTHER" id="PTHR30347">
    <property type="entry name" value="POTASSIUM CHANNEL RELATED"/>
    <property type="match status" value="1"/>
</dbReference>
<dbReference type="InterPro" id="IPR049278">
    <property type="entry name" value="MS_channel_C"/>
</dbReference>
<dbReference type="Gene3D" id="1.10.287.1260">
    <property type="match status" value="1"/>
</dbReference>
<dbReference type="Pfam" id="PF12794">
    <property type="entry name" value="MscS_TM"/>
    <property type="match status" value="1"/>
</dbReference>
<keyword evidence="13" id="KW-1185">Reference proteome</keyword>
<feature type="compositionally biased region" description="Low complexity" evidence="7">
    <location>
        <begin position="330"/>
        <end position="342"/>
    </location>
</feature>
<organism evidence="12 13">
    <name type="scientific">Novipirellula caenicola</name>
    <dbReference type="NCBI Taxonomy" id="1536901"/>
    <lineage>
        <taxon>Bacteria</taxon>
        <taxon>Pseudomonadati</taxon>
        <taxon>Planctomycetota</taxon>
        <taxon>Planctomycetia</taxon>
        <taxon>Pirellulales</taxon>
        <taxon>Pirellulaceae</taxon>
        <taxon>Novipirellula</taxon>
    </lineage>
</organism>
<dbReference type="Gene3D" id="2.30.30.60">
    <property type="match status" value="1"/>
</dbReference>
<dbReference type="Pfam" id="PF00924">
    <property type="entry name" value="MS_channel_2nd"/>
    <property type="match status" value="1"/>
</dbReference>
<dbReference type="Proteomes" id="UP001416858">
    <property type="component" value="Unassembled WGS sequence"/>
</dbReference>
<evidence type="ECO:0000259" key="9">
    <source>
        <dbReference type="Pfam" id="PF00924"/>
    </source>
</evidence>
<evidence type="ECO:0000256" key="2">
    <source>
        <dbReference type="ARBA" id="ARBA00008017"/>
    </source>
</evidence>
<feature type="region of interest" description="Disordered" evidence="7">
    <location>
        <begin position="1230"/>
        <end position="1261"/>
    </location>
</feature>
<feature type="transmembrane region" description="Helical" evidence="8">
    <location>
        <begin position="984"/>
        <end position="1004"/>
    </location>
</feature>
<proteinExistence type="inferred from homology"/>
<feature type="transmembrane region" description="Helical" evidence="8">
    <location>
        <begin position="778"/>
        <end position="798"/>
    </location>
</feature>
<feature type="transmembrane region" description="Helical" evidence="8">
    <location>
        <begin position="919"/>
        <end position="940"/>
    </location>
</feature>
<evidence type="ECO:0000259" key="10">
    <source>
        <dbReference type="Pfam" id="PF12794"/>
    </source>
</evidence>
<dbReference type="InterPro" id="IPR006685">
    <property type="entry name" value="MscS_channel_2nd"/>
</dbReference>
<keyword evidence="5 8" id="KW-1133">Transmembrane helix</keyword>
<feature type="domain" description="Mechanosensitive ion channel MscS" evidence="9">
    <location>
        <begin position="1070"/>
        <end position="1135"/>
    </location>
</feature>
<accession>A0ABP9VRI1</accession>
<reference evidence="12 13" key="1">
    <citation type="submission" date="2024-02" db="EMBL/GenBank/DDBJ databases">
        <title>Rhodopirellula caenicola NBRC 110016.</title>
        <authorList>
            <person name="Ichikawa N."/>
            <person name="Katano-Makiyama Y."/>
            <person name="Hidaka K."/>
        </authorList>
    </citation>
    <scope>NUCLEOTIDE SEQUENCE [LARGE SCALE GENOMIC DNA]</scope>
    <source>
        <strain evidence="12 13">NBRC 110016</strain>
    </source>
</reference>
<feature type="compositionally biased region" description="Polar residues" evidence="7">
    <location>
        <begin position="253"/>
        <end position="273"/>
    </location>
</feature>
<feature type="transmembrane region" description="Helical" evidence="8">
    <location>
        <begin position="183"/>
        <end position="205"/>
    </location>
</feature>
<dbReference type="SUPFAM" id="SSF50182">
    <property type="entry name" value="Sm-like ribonucleoproteins"/>
    <property type="match status" value="1"/>
</dbReference>
<keyword evidence="4 8" id="KW-0812">Transmembrane</keyword>
<feature type="transmembrane region" description="Helical" evidence="8">
    <location>
        <begin position="743"/>
        <end position="766"/>
    </location>
</feature>
<protein>
    <recommendedName>
        <fullName evidence="14">Mechanosensitive channel MscK</fullName>
    </recommendedName>
</protein>
<name>A0ABP9VRI1_9BACT</name>
<feature type="domain" description="Mechanosensitive ion channel MscS C-terminal" evidence="11">
    <location>
        <begin position="1143"/>
        <end position="1224"/>
    </location>
</feature>
<comment type="subcellular location">
    <subcellularLocation>
        <location evidence="1">Cell membrane</location>
        <topology evidence="1">Multi-pass membrane protein</topology>
    </subcellularLocation>
</comment>
<evidence type="ECO:0000256" key="3">
    <source>
        <dbReference type="ARBA" id="ARBA00022475"/>
    </source>
</evidence>
<comment type="caution">
    <text evidence="12">The sequence shown here is derived from an EMBL/GenBank/DDBJ whole genome shotgun (WGS) entry which is preliminary data.</text>
</comment>
<feature type="transmembrane region" description="Helical" evidence="8">
    <location>
        <begin position="623"/>
        <end position="641"/>
    </location>
</feature>
<evidence type="ECO:0000256" key="8">
    <source>
        <dbReference type="SAM" id="Phobius"/>
    </source>
</evidence>
<evidence type="ECO:0000256" key="4">
    <source>
        <dbReference type="ARBA" id="ARBA00022692"/>
    </source>
</evidence>
<evidence type="ECO:0008006" key="14">
    <source>
        <dbReference type="Google" id="ProtNLM"/>
    </source>
</evidence>
<gene>
    <name evidence="12" type="ORF">Rcae01_03192</name>
</gene>
<dbReference type="InterPro" id="IPR011066">
    <property type="entry name" value="MscS_channel_C_sf"/>
</dbReference>
<dbReference type="Pfam" id="PF21082">
    <property type="entry name" value="MS_channel_3rd"/>
    <property type="match status" value="1"/>
</dbReference>
<feature type="compositionally biased region" description="Polar residues" evidence="7">
    <location>
        <begin position="282"/>
        <end position="329"/>
    </location>
</feature>
<feature type="region of interest" description="Disordered" evidence="7">
    <location>
        <begin position="250"/>
        <end position="357"/>
    </location>
</feature>
<dbReference type="InterPro" id="IPR023408">
    <property type="entry name" value="MscS_beta-dom_sf"/>
</dbReference>
<keyword evidence="6 8" id="KW-0472">Membrane</keyword>
<feature type="domain" description="Mechanosensitive ion channel inner membrane" evidence="10">
    <location>
        <begin position="625"/>
        <end position="867"/>
    </location>
</feature>
<dbReference type="EMBL" id="BAABRO010000006">
    <property type="protein sequence ID" value="GAA5507735.1"/>
    <property type="molecule type" value="Genomic_DNA"/>
</dbReference>